<feature type="transmembrane region" description="Helical" evidence="7">
    <location>
        <begin position="157"/>
        <end position="179"/>
    </location>
</feature>
<accession>A0A853I7K8</accession>
<dbReference type="AlphaFoldDB" id="A0A853I7K8"/>
<dbReference type="GO" id="GO:0005886">
    <property type="term" value="C:plasma membrane"/>
    <property type="evidence" value="ECO:0007669"/>
    <property type="project" value="UniProtKB-SubCell"/>
</dbReference>
<dbReference type="Proteomes" id="UP000569732">
    <property type="component" value="Unassembled WGS sequence"/>
</dbReference>
<organism evidence="8 9">
    <name type="scientific">Spartinivicinus marinus</name>
    <dbReference type="NCBI Taxonomy" id="2994442"/>
    <lineage>
        <taxon>Bacteria</taxon>
        <taxon>Pseudomonadati</taxon>
        <taxon>Pseudomonadota</taxon>
        <taxon>Gammaproteobacteria</taxon>
        <taxon>Oceanospirillales</taxon>
        <taxon>Zooshikellaceae</taxon>
        <taxon>Spartinivicinus</taxon>
    </lineage>
</organism>
<feature type="transmembrane region" description="Helical" evidence="7">
    <location>
        <begin position="92"/>
        <end position="111"/>
    </location>
</feature>
<dbReference type="EMBL" id="JACCKB010000051">
    <property type="protein sequence ID" value="NYZ68799.1"/>
    <property type="molecule type" value="Genomic_DNA"/>
</dbReference>
<evidence type="ECO:0000313" key="9">
    <source>
        <dbReference type="Proteomes" id="UP000569732"/>
    </source>
</evidence>
<gene>
    <name evidence="8" type="ORF">H0A36_22535</name>
</gene>
<keyword evidence="2" id="KW-0813">Transport</keyword>
<proteinExistence type="predicted"/>
<keyword evidence="9" id="KW-1185">Reference proteome</keyword>
<feature type="transmembrane region" description="Helical" evidence="7">
    <location>
        <begin position="117"/>
        <end position="136"/>
    </location>
</feature>
<evidence type="ECO:0000256" key="6">
    <source>
        <dbReference type="ARBA" id="ARBA00023136"/>
    </source>
</evidence>
<name>A0A853I7K8_9GAMM</name>
<evidence type="ECO:0000256" key="7">
    <source>
        <dbReference type="SAM" id="Phobius"/>
    </source>
</evidence>
<evidence type="ECO:0000256" key="1">
    <source>
        <dbReference type="ARBA" id="ARBA00004651"/>
    </source>
</evidence>
<comment type="subcellular location">
    <subcellularLocation>
        <location evidence="1">Cell membrane</location>
        <topology evidence="1">Multi-pass membrane protein</topology>
    </subcellularLocation>
</comment>
<dbReference type="CDD" id="cd06173">
    <property type="entry name" value="MFS_MefA_like"/>
    <property type="match status" value="1"/>
</dbReference>
<dbReference type="Gene3D" id="1.20.1250.20">
    <property type="entry name" value="MFS general substrate transporter like domains"/>
    <property type="match status" value="1"/>
</dbReference>
<dbReference type="InterPro" id="IPR036259">
    <property type="entry name" value="MFS_trans_sf"/>
</dbReference>
<feature type="transmembrane region" description="Helical" evidence="7">
    <location>
        <begin position="339"/>
        <end position="362"/>
    </location>
</feature>
<evidence type="ECO:0000256" key="5">
    <source>
        <dbReference type="ARBA" id="ARBA00022989"/>
    </source>
</evidence>
<keyword evidence="5 7" id="KW-1133">Transmembrane helix</keyword>
<feature type="transmembrane region" description="Helical" evidence="7">
    <location>
        <begin position="249"/>
        <end position="270"/>
    </location>
</feature>
<feature type="transmembrane region" description="Helical" evidence="7">
    <location>
        <begin position="282"/>
        <end position="304"/>
    </location>
</feature>
<feature type="transmembrane region" description="Helical" evidence="7">
    <location>
        <begin position="59"/>
        <end position="80"/>
    </location>
</feature>
<feature type="transmembrane region" description="Helical" evidence="7">
    <location>
        <begin position="26"/>
        <end position="53"/>
    </location>
</feature>
<dbReference type="PANTHER" id="PTHR43266">
    <property type="entry name" value="MACROLIDE-EFFLUX PROTEIN"/>
    <property type="match status" value="1"/>
</dbReference>
<protein>
    <submittedName>
        <fullName evidence="8">MFS transporter</fullName>
    </submittedName>
</protein>
<dbReference type="GO" id="GO:0022857">
    <property type="term" value="F:transmembrane transporter activity"/>
    <property type="evidence" value="ECO:0007669"/>
    <property type="project" value="InterPro"/>
</dbReference>
<feature type="transmembrane region" description="Helical" evidence="7">
    <location>
        <begin position="185"/>
        <end position="208"/>
    </location>
</feature>
<evidence type="ECO:0000256" key="2">
    <source>
        <dbReference type="ARBA" id="ARBA00022448"/>
    </source>
</evidence>
<feature type="transmembrane region" description="Helical" evidence="7">
    <location>
        <begin position="427"/>
        <end position="450"/>
    </location>
</feature>
<evidence type="ECO:0000256" key="4">
    <source>
        <dbReference type="ARBA" id="ARBA00022692"/>
    </source>
</evidence>
<keyword evidence="4 7" id="KW-0812">Transmembrane</keyword>
<evidence type="ECO:0000313" key="8">
    <source>
        <dbReference type="EMBL" id="NYZ68799.1"/>
    </source>
</evidence>
<keyword evidence="6 7" id="KW-0472">Membrane</keyword>
<dbReference type="InterPro" id="IPR011701">
    <property type="entry name" value="MFS"/>
</dbReference>
<evidence type="ECO:0000256" key="3">
    <source>
        <dbReference type="ARBA" id="ARBA00022475"/>
    </source>
</evidence>
<reference evidence="8 9" key="1">
    <citation type="submission" date="2020-07" db="EMBL/GenBank/DDBJ databases">
        <title>Endozoicomonas sp. nov., isolated from sediment.</title>
        <authorList>
            <person name="Gu T."/>
        </authorList>
    </citation>
    <scope>NUCLEOTIDE SEQUENCE [LARGE SCALE GENOMIC DNA]</scope>
    <source>
        <strain evidence="8 9">SM1973</strain>
    </source>
</reference>
<dbReference type="Pfam" id="PF07690">
    <property type="entry name" value="MFS_1"/>
    <property type="match status" value="1"/>
</dbReference>
<keyword evidence="3" id="KW-1003">Cell membrane</keyword>
<feature type="transmembrane region" description="Helical" evidence="7">
    <location>
        <begin position="382"/>
        <end position="407"/>
    </location>
</feature>
<dbReference type="RefSeq" id="WP_180570800.1">
    <property type="nucleotide sequence ID" value="NZ_JACCKB010000051.1"/>
</dbReference>
<dbReference type="PANTHER" id="PTHR43266:SF2">
    <property type="entry name" value="MAJOR FACILITATOR SUPERFAMILY (MFS) PROFILE DOMAIN-CONTAINING PROTEIN"/>
    <property type="match status" value="1"/>
</dbReference>
<feature type="transmembrane region" description="Helical" evidence="7">
    <location>
        <begin position="311"/>
        <end position="333"/>
    </location>
</feature>
<comment type="caution">
    <text evidence="8">The sequence shown here is derived from an EMBL/GenBank/DDBJ whole genome shotgun (WGS) entry which is preliminary data.</text>
</comment>
<dbReference type="SUPFAM" id="SSF103473">
    <property type="entry name" value="MFS general substrate transporter"/>
    <property type="match status" value="1"/>
</dbReference>
<sequence>MSSQVNEHFSSAEESYEQTEKSNSKYFIWLLVATIPSILGTNLTDFALGQWVYQKYQSATTYGLIGFVTLAPQLILSPLFGTIIDKYPRVKLMIIGHLVAGVCSLLLLILFFSNTLWLWALIILVAVGAIFNGLVYQVFKVLIPVLVPKVHLGRAQGVVRGLFGIIQVVVPAAAAFLLGKFDLELIFIIDIITFILAIVLSVVLANFLGDADGREKPSQNNDEQKINSFATWKQHFLYGVNYLKQNTRLLQLVSFFTIASFFIGVIQALFTPLILSFTDLTHLGNILAIAGIGTISGSLIMGVWGGLNKRVLMMFINFSMLGVVLMMSIGFFSAPHLSVTLISIMVFILTALVVIISSDYQVIWQVMVPKHIQGRVLGIQELIVNLAYPLALLIAGPLADYVFIPLMSEDGLLAVNFGQFIGVGPEVGIALLYSISGVMLLINVVGFSVFSRTLTLDKDVAAQMSR</sequence>